<comment type="catalytic activity">
    <reaction evidence="6 7">
        <text>L-glutamate 5-semialdehyde + phosphate + NADP(+) = L-glutamyl 5-phosphate + NADPH + H(+)</text>
        <dbReference type="Rhea" id="RHEA:19541"/>
        <dbReference type="ChEBI" id="CHEBI:15378"/>
        <dbReference type="ChEBI" id="CHEBI:43474"/>
        <dbReference type="ChEBI" id="CHEBI:57783"/>
        <dbReference type="ChEBI" id="CHEBI:58066"/>
        <dbReference type="ChEBI" id="CHEBI:58274"/>
        <dbReference type="ChEBI" id="CHEBI:58349"/>
        <dbReference type="EC" id="1.2.1.41"/>
    </reaction>
</comment>
<evidence type="ECO:0000256" key="5">
    <source>
        <dbReference type="ARBA" id="ARBA00023002"/>
    </source>
</evidence>
<dbReference type="Proteomes" id="UP000219356">
    <property type="component" value="Unassembled WGS sequence"/>
</dbReference>
<organism evidence="9 10">
    <name type="scientific">Terribacillus aidingensis</name>
    <dbReference type="NCBI Taxonomy" id="586416"/>
    <lineage>
        <taxon>Bacteria</taxon>
        <taxon>Bacillati</taxon>
        <taxon>Bacillota</taxon>
        <taxon>Bacilli</taxon>
        <taxon>Bacillales</taxon>
        <taxon>Bacillaceae</taxon>
        <taxon>Terribacillus</taxon>
    </lineage>
</organism>
<dbReference type="InterPro" id="IPR020593">
    <property type="entry name" value="G-glutamylP_reductase_CS"/>
</dbReference>
<dbReference type="EC" id="1.2.1.41" evidence="7"/>
<dbReference type="InterPro" id="IPR012134">
    <property type="entry name" value="Glu-5-SA_DH"/>
</dbReference>
<reference evidence="10" key="1">
    <citation type="submission" date="2017-09" db="EMBL/GenBank/DDBJ databases">
        <authorList>
            <person name="Varghese N."/>
            <person name="Submissions S."/>
        </authorList>
    </citation>
    <scope>NUCLEOTIDE SEQUENCE [LARGE SCALE GENOMIC DNA]</scope>
    <source>
        <strain evidence="10">CGMCC 1.8913</strain>
    </source>
</reference>
<keyword evidence="4 7" id="KW-0521">NADP</keyword>
<gene>
    <name evidence="7" type="primary">proA</name>
    <name evidence="9" type="ORF">SAMN05421503_0110</name>
</gene>
<evidence type="ECO:0000256" key="7">
    <source>
        <dbReference type="HAMAP-Rule" id="MF_00412"/>
    </source>
</evidence>
<dbReference type="AlphaFoldDB" id="A0A285MZ24"/>
<dbReference type="NCBIfam" id="TIGR00407">
    <property type="entry name" value="proA"/>
    <property type="match status" value="1"/>
</dbReference>
<dbReference type="PROSITE" id="PS01223">
    <property type="entry name" value="PROA"/>
    <property type="match status" value="1"/>
</dbReference>
<dbReference type="UniPathway" id="UPA00098">
    <property type="reaction ID" value="UER00360"/>
</dbReference>
<dbReference type="Gene3D" id="3.40.605.10">
    <property type="entry name" value="Aldehyde Dehydrogenase, Chain A, domain 1"/>
    <property type="match status" value="1"/>
</dbReference>
<dbReference type="GO" id="GO:0055129">
    <property type="term" value="P:L-proline biosynthetic process"/>
    <property type="evidence" value="ECO:0007669"/>
    <property type="project" value="UniProtKB-UniRule"/>
</dbReference>
<dbReference type="GO" id="GO:0050661">
    <property type="term" value="F:NADP binding"/>
    <property type="evidence" value="ECO:0007669"/>
    <property type="project" value="InterPro"/>
</dbReference>
<dbReference type="STRING" id="586416.GZ22_12085"/>
<comment type="similarity">
    <text evidence="7">Belongs to the gamma-glutamyl phosphate reductase family.</text>
</comment>
<keyword evidence="2 7" id="KW-0028">Amino-acid biosynthesis</keyword>
<keyword evidence="5 7" id="KW-0560">Oxidoreductase</keyword>
<dbReference type="InterPro" id="IPR016161">
    <property type="entry name" value="Ald_DH/histidinol_DH"/>
</dbReference>
<dbReference type="HAMAP" id="MF_00412">
    <property type="entry name" value="ProA"/>
    <property type="match status" value="1"/>
</dbReference>
<evidence type="ECO:0000256" key="4">
    <source>
        <dbReference type="ARBA" id="ARBA00022857"/>
    </source>
</evidence>
<dbReference type="InterPro" id="IPR000965">
    <property type="entry name" value="GPR_dom"/>
</dbReference>
<evidence type="ECO:0000313" key="10">
    <source>
        <dbReference type="Proteomes" id="UP000219356"/>
    </source>
</evidence>
<dbReference type="CDD" id="cd07079">
    <property type="entry name" value="ALDH_F18-19_ProA-GPR"/>
    <property type="match status" value="1"/>
</dbReference>
<comment type="function">
    <text evidence="7">Catalyzes the NADPH-dependent reduction of L-glutamate 5-phosphate into L-glutamate 5-semialdehyde and phosphate. The product spontaneously undergoes cyclization to form 1-pyrroline-5-carboxylate.</text>
</comment>
<dbReference type="GO" id="GO:0004350">
    <property type="term" value="F:glutamate-5-semialdehyde dehydrogenase activity"/>
    <property type="evidence" value="ECO:0007669"/>
    <property type="project" value="UniProtKB-UniRule"/>
</dbReference>
<evidence type="ECO:0000256" key="6">
    <source>
        <dbReference type="ARBA" id="ARBA00049024"/>
    </source>
</evidence>
<keyword evidence="10" id="KW-1185">Reference proteome</keyword>
<keyword evidence="3 7" id="KW-0641">Proline biosynthesis</keyword>
<dbReference type="EMBL" id="OBEK01000001">
    <property type="protein sequence ID" value="SNZ02442.1"/>
    <property type="molecule type" value="Genomic_DNA"/>
</dbReference>
<feature type="domain" description="Aldehyde dehydrogenase" evidence="8">
    <location>
        <begin position="10"/>
        <end position="288"/>
    </location>
</feature>
<dbReference type="PIRSF" id="PIRSF000151">
    <property type="entry name" value="GPR"/>
    <property type="match status" value="1"/>
</dbReference>
<dbReference type="RefSeq" id="WP_097038258.1">
    <property type="nucleotide sequence ID" value="NZ_OBEK01000001.1"/>
</dbReference>
<dbReference type="Gene3D" id="3.40.309.10">
    <property type="entry name" value="Aldehyde Dehydrogenase, Chain A, domain 2"/>
    <property type="match status" value="1"/>
</dbReference>
<dbReference type="FunFam" id="3.40.309.10:FF:000006">
    <property type="entry name" value="Gamma-glutamyl phosphate reductase"/>
    <property type="match status" value="1"/>
</dbReference>
<dbReference type="PANTHER" id="PTHR11063">
    <property type="entry name" value="GLUTAMATE SEMIALDEHYDE DEHYDROGENASE"/>
    <property type="match status" value="1"/>
</dbReference>
<dbReference type="NCBIfam" id="NF001221">
    <property type="entry name" value="PRK00197.1"/>
    <property type="match status" value="1"/>
</dbReference>
<evidence type="ECO:0000259" key="8">
    <source>
        <dbReference type="Pfam" id="PF00171"/>
    </source>
</evidence>
<comment type="pathway">
    <text evidence="1 7">Amino-acid biosynthesis; L-proline biosynthesis; L-glutamate 5-semialdehyde from L-glutamate: step 2/2.</text>
</comment>
<proteinExistence type="inferred from homology"/>
<dbReference type="InterPro" id="IPR015590">
    <property type="entry name" value="Aldehyde_DH_dom"/>
</dbReference>
<evidence type="ECO:0000313" key="9">
    <source>
        <dbReference type="EMBL" id="SNZ02442.1"/>
    </source>
</evidence>
<evidence type="ECO:0000256" key="2">
    <source>
        <dbReference type="ARBA" id="ARBA00022605"/>
    </source>
</evidence>
<name>A0A285MZ24_9BACI</name>
<keyword evidence="7" id="KW-0963">Cytoplasm</keyword>
<dbReference type="GO" id="GO:0005737">
    <property type="term" value="C:cytoplasm"/>
    <property type="evidence" value="ECO:0007669"/>
    <property type="project" value="UniProtKB-SubCell"/>
</dbReference>
<dbReference type="PANTHER" id="PTHR11063:SF8">
    <property type="entry name" value="DELTA-1-PYRROLINE-5-CARBOXYLATE SYNTHASE"/>
    <property type="match status" value="1"/>
</dbReference>
<sequence length="420" mass="45458">MEHTLKGLTVEEQAISAKAAGKQLALLTTDEKNEALLAVADQLAKDYEVILAANEKDMQAGKAKDFDAAFLDRLKLTRNRIEDFANGLKEVVDLDDPTGKVTSDWTLENGLQVSRITVPLGVIGMIYEARPNVTADATGLALKSGNSIVLKGGSSAIHTNTAIVEVIKRALEQTKVPAEAVQLIQSTDRKETAKLFTMKEHIDVLIPRGGASLIQAVVDSATVPVLETGVGNCHMYIDKSAEVEMALATFLNAKTDRPAVCNALETLIVHREWLEAHKADFVKALQDNGIQTHGDEVAVQLLPDCKTATEEDWSNEYLSLDVAVKVVDSVEEAIKHIDQYGTKHSEAIIAEDEEAVNVFMKTVDAAALYHNASTRFTDGHALGFGAEIGISTQKLHARGPMGLPALTTYKYVMKGTGQTR</sequence>
<dbReference type="Pfam" id="PF00171">
    <property type="entry name" value="Aldedh"/>
    <property type="match status" value="1"/>
</dbReference>
<evidence type="ECO:0000256" key="1">
    <source>
        <dbReference type="ARBA" id="ARBA00004985"/>
    </source>
</evidence>
<dbReference type="OrthoDB" id="9809970at2"/>
<accession>A0A285MZ24</accession>
<dbReference type="SUPFAM" id="SSF53720">
    <property type="entry name" value="ALDH-like"/>
    <property type="match status" value="1"/>
</dbReference>
<dbReference type="InterPro" id="IPR016162">
    <property type="entry name" value="Ald_DH_N"/>
</dbReference>
<comment type="subcellular location">
    <subcellularLocation>
        <location evidence="7">Cytoplasm</location>
    </subcellularLocation>
</comment>
<evidence type="ECO:0000256" key="3">
    <source>
        <dbReference type="ARBA" id="ARBA00022650"/>
    </source>
</evidence>
<dbReference type="InterPro" id="IPR016163">
    <property type="entry name" value="Ald_DH_C"/>
</dbReference>
<protein>
    <recommendedName>
        <fullName evidence="7">Gamma-glutamyl phosphate reductase</fullName>
        <shortName evidence="7">GPR</shortName>
        <ecNumber evidence="7">1.2.1.41</ecNumber>
    </recommendedName>
    <alternativeName>
        <fullName evidence="7">Glutamate-5-semialdehyde dehydrogenase</fullName>
    </alternativeName>
    <alternativeName>
        <fullName evidence="7">Glutamyl-gamma-semialdehyde dehydrogenase</fullName>
        <shortName evidence="7">GSA dehydrogenase</shortName>
    </alternativeName>
</protein>